<dbReference type="GO" id="GO:0010389">
    <property type="term" value="P:regulation of G2/M transition of mitotic cell cycle"/>
    <property type="evidence" value="ECO:0007669"/>
    <property type="project" value="TreeGrafter"/>
</dbReference>
<feature type="domain" description="Protein kinase" evidence="7">
    <location>
        <begin position="101"/>
        <end position="401"/>
    </location>
</feature>
<dbReference type="InterPro" id="IPR008271">
    <property type="entry name" value="Ser/Thr_kinase_AS"/>
</dbReference>
<dbReference type="GO" id="GO:0007165">
    <property type="term" value="P:signal transduction"/>
    <property type="evidence" value="ECO:0007669"/>
    <property type="project" value="TreeGrafter"/>
</dbReference>
<dbReference type="Proteomes" id="UP000799776">
    <property type="component" value="Unassembled WGS sequence"/>
</dbReference>
<reference evidence="8" key="1">
    <citation type="journal article" date="2020" name="Stud. Mycol.">
        <title>101 Dothideomycetes genomes: a test case for predicting lifestyles and emergence of pathogens.</title>
        <authorList>
            <person name="Haridas S."/>
            <person name="Albert R."/>
            <person name="Binder M."/>
            <person name="Bloem J."/>
            <person name="Labutti K."/>
            <person name="Salamov A."/>
            <person name="Andreopoulos B."/>
            <person name="Baker S."/>
            <person name="Barry K."/>
            <person name="Bills G."/>
            <person name="Bluhm B."/>
            <person name="Cannon C."/>
            <person name="Castanera R."/>
            <person name="Culley D."/>
            <person name="Daum C."/>
            <person name="Ezra D."/>
            <person name="Gonzalez J."/>
            <person name="Henrissat B."/>
            <person name="Kuo A."/>
            <person name="Liang C."/>
            <person name="Lipzen A."/>
            <person name="Lutzoni F."/>
            <person name="Magnuson J."/>
            <person name="Mondo S."/>
            <person name="Nolan M."/>
            <person name="Ohm R."/>
            <person name="Pangilinan J."/>
            <person name="Park H.-J."/>
            <person name="Ramirez L."/>
            <person name="Alfaro M."/>
            <person name="Sun H."/>
            <person name="Tritt A."/>
            <person name="Yoshinaga Y."/>
            <person name="Zwiers L.-H."/>
            <person name="Turgeon B."/>
            <person name="Goodwin S."/>
            <person name="Spatafora J."/>
            <person name="Crous P."/>
            <person name="Grigoriev I."/>
        </authorList>
    </citation>
    <scope>NUCLEOTIDE SEQUENCE</scope>
    <source>
        <strain evidence="8">CBS 121410</strain>
    </source>
</reference>
<keyword evidence="9" id="KW-1185">Reference proteome</keyword>
<comment type="caution">
    <text evidence="8">The sequence shown here is derived from an EMBL/GenBank/DDBJ whole genome shotgun (WGS) entry which is preliminary data.</text>
</comment>
<dbReference type="GO" id="GO:0005634">
    <property type="term" value="C:nucleus"/>
    <property type="evidence" value="ECO:0007669"/>
    <property type="project" value="TreeGrafter"/>
</dbReference>
<evidence type="ECO:0000256" key="1">
    <source>
        <dbReference type="ARBA" id="ARBA00006485"/>
    </source>
</evidence>
<dbReference type="GO" id="GO:0000307">
    <property type="term" value="C:cyclin-dependent protein kinase holoenzyme complex"/>
    <property type="evidence" value="ECO:0007669"/>
    <property type="project" value="TreeGrafter"/>
</dbReference>
<dbReference type="FunFam" id="1.10.510.10:FF:000924">
    <property type="entry name" value="Cell division protein kinase (Ctk1), putative"/>
    <property type="match status" value="1"/>
</dbReference>
<dbReference type="SUPFAM" id="SSF56112">
    <property type="entry name" value="Protein kinase-like (PK-like)"/>
    <property type="match status" value="1"/>
</dbReference>
<evidence type="ECO:0000313" key="9">
    <source>
        <dbReference type="Proteomes" id="UP000799776"/>
    </source>
</evidence>
<dbReference type="EC" id="2.7.11.22" evidence="2"/>
<name>A0A9P4LXU3_9PEZI</name>
<dbReference type="PROSITE" id="PS50011">
    <property type="entry name" value="PROTEIN_KINASE_DOM"/>
    <property type="match status" value="1"/>
</dbReference>
<evidence type="ECO:0000313" key="8">
    <source>
        <dbReference type="EMBL" id="KAF2088502.1"/>
    </source>
</evidence>
<organism evidence="8 9">
    <name type="scientific">Saccharata proteae CBS 121410</name>
    <dbReference type="NCBI Taxonomy" id="1314787"/>
    <lineage>
        <taxon>Eukaryota</taxon>
        <taxon>Fungi</taxon>
        <taxon>Dikarya</taxon>
        <taxon>Ascomycota</taxon>
        <taxon>Pezizomycotina</taxon>
        <taxon>Dothideomycetes</taxon>
        <taxon>Dothideomycetes incertae sedis</taxon>
        <taxon>Botryosphaeriales</taxon>
        <taxon>Saccharataceae</taxon>
        <taxon>Saccharata</taxon>
    </lineage>
</organism>
<keyword evidence="8" id="KW-0418">Kinase</keyword>
<dbReference type="InterPro" id="IPR050108">
    <property type="entry name" value="CDK"/>
</dbReference>
<dbReference type="SMART" id="SM00220">
    <property type="entry name" value="S_TKc"/>
    <property type="match status" value="1"/>
</dbReference>
<dbReference type="Gene3D" id="1.10.510.10">
    <property type="entry name" value="Transferase(Phosphotransferase) domain 1"/>
    <property type="match status" value="1"/>
</dbReference>
<accession>A0A9P4LXU3</accession>
<keyword evidence="4" id="KW-0067">ATP-binding</keyword>
<dbReference type="Gene3D" id="3.30.200.20">
    <property type="entry name" value="Phosphorylase Kinase, domain 1"/>
    <property type="match status" value="1"/>
</dbReference>
<evidence type="ECO:0000256" key="2">
    <source>
        <dbReference type="ARBA" id="ARBA00012425"/>
    </source>
</evidence>
<evidence type="ECO:0000256" key="6">
    <source>
        <dbReference type="ARBA" id="ARBA00048367"/>
    </source>
</evidence>
<dbReference type="PANTHER" id="PTHR24056:SF576">
    <property type="entry name" value="SERINE_THREONINE-PROTEIN KINASE CSK1"/>
    <property type="match status" value="1"/>
</dbReference>
<dbReference type="GO" id="GO:0004693">
    <property type="term" value="F:cyclin-dependent protein serine/threonine kinase activity"/>
    <property type="evidence" value="ECO:0007669"/>
    <property type="project" value="UniProtKB-EC"/>
</dbReference>
<dbReference type="GO" id="GO:0030332">
    <property type="term" value="F:cyclin binding"/>
    <property type="evidence" value="ECO:0007669"/>
    <property type="project" value="TreeGrafter"/>
</dbReference>
<dbReference type="PROSITE" id="PS00108">
    <property type="entry name" value="PROTEIN_KINASE_ST"/>
    <property type="match status" value="1"/>
</dbReference>
<comment type="catalytic activity">
    <reaction evidence="5">
        <text>L-threonyl-[protein] + ATP = O-phospho-L-threonyl-[protein] + ADP + H(+)</text>
        <dbReference type="Rhea" id="RHEA:46608"/>
        <dbReference type="Rhea" id="RHEA-COMP:11060"/>
        <dbReference type="Rhea" id="RHEA-COMP:11605"/>
        <dbReference type="ChEBI" id="CHEBI:15378"/>
        <dbReference type="ChEBI" id="CHEBI:30013"/>
        <dbReference type="ChEBI" id="CHEBI:30616"/>
        <dbReference type="ChEBI" id="CHEBI:61977"/>
        <dbReference type="ChEBI" id="CHEBI:456216"/>
        <dbReference type="EC" id="2.7.11.22"/>
    </reaction>
</comment>
<dbReference type="InterPro" id="IPR011009">
    <property type="entry name" value="Kinase-like_dom_sf"/>
</dbReference>
<dbReference type="AlphaFoldDB" id="A0A9P4LXU3"/>
<dbReference type="GO" id="GO:0005737">
    <property type="term" value="C:cytoplasm"/>
    <property type="evidence" value="ECO:0007669"/>
    <property type="project" value="TreeGrafter"/>
</dbReference>
<gene>
    <name evidence="8" type="ORF">K490DRAFT_64554</name>
</gene>
<dbReference type="GO" id="GO:0005524">
    <property type="term" value="F:ATP binding"/>
    <property type="evidence" value="ECO:0007669"/>
    <property type="project" value="UniProtKB-KW"/>
</dbReference>
<evidence type="ECO:0000256" key="4">
    <source>
        <dbReference type="ARBA" id="ARBA00022840"/>
    </source>
</evidence>
<evidence type="ECO:0000256" key="5">
    <source>
        <dbReference type="ARBA" id="ARBA00047811"/>
    </source>
</evidence>
<keyword evidence="3" id="KW-0547">Nucleotide-binding</keyword>
<evidence type="ECO:0000256" key="3">
    <source>
        <dbReference type="ARBA" id="ARBA00022741"/>
    </source>
</evidence>
<dbReference type="Pfam" id="PF00069">
    <property type="entry name" value="Pkinase"/>
    <property type="match status" value="1"/>
</dbReference>
<dbReference type="EMBL" id="ML978716">
    <property type="protein sequence ID" value="KAF2088502.1"/>
    <property type="molecule type" value="Genomic_DNA"/>
</dbReference>
<dbReference type="InterPro" id="IPR000719">
    <property type="entry name" value="Prot_kinase_dom"/>
</dbReference>
<dbReference type="GO" id="GO:0000082">
    <property type="term" value="P:G1/S transition of mitotic cell cycle"/>
    <property type="evidence" value="ECO:0007669"/>
    <property type="project" value="TreeGrafter"/>
</dbReference>
<proteinExistence type="inferred from homology"/>
<dbReference type="OrthoDB" id="413582at2759"/>
<comment type="similarity">
    <text evidence="1">Belongs to the protein kinase superfamily. CMGC Ser/Thr protein kinase family. CDC2/CDKX subfamily.</text>
</comment>
<dbReference type="GO" id="GO:0010468">
    <property type="term" value="P:regulation of gene expression"/>
    <property type="evidence" value="ECO:0007669"/>
    <property type="project" value="TreeGrafter"/>
</dbReference>
<protein>
    <recommendedName>
        <fullName evidence="2">cyclin-dependent kinase</fullName>
        <ecNumber evidence="2">2.7.11.22</ecNumber>
    </recommendedName>
</protein>
<keyword evidence="8" id="KW-0808">Transferase</keyword>
<dbReference type="PANTHER" id="PTHR24056">
    <property type="entry name" value="CELL DIVISION PROTEIN KINASE"/>
    <property type="match status" value="1"/>
</dbReference>
<comment type="catalytic activity">
    <reaction evidence="6">
        <text>L-seryl-[protein] + ATP = O-phospho-L-seryl-[protein] + ADP + H(+)</text>
        <dbReference type="Rhea" id="RHEA:17989"/>
        <dbReference type="Rhea" id="RHEA-COMP:9863"/>
        <dbReference type="Rhea" id="RHEA-COMP:11604"/>
        <dbReference type="ChEBI" id="CHEBI:15378"/>
        <dbReference type="ChEBI" id="CHEBI:29999"/>
        <dbReference type="ChEBI" id="CHEBI:30616"/>
        <dbReference type="ChEBI" id="CHEBI:83421"/>
        <dbReference type="ChEBI" id="CHEBI:456216"/>
        <dbReference type="EC" id="2.7.11.22"/>
    </reaction>
</comment>
<sequence>MAEQTAWQSSPSFSDRLAAIVKITSSYKIAHPETAHADASREAQALEQLQLNGASSLGDYEKRCDAIAQDLLPKSSPEDGSDDAIEVWEPPPMNAIDIGKYKQAVYYRSGLFSEVYKAPRPGTEHAPCKRKHRSLVALKVTVPDVMTAPHDSQREARFLRRANSEEHRIITLLETFSLAGGRYILVFEFMPYGLDGMIDGKALNTTQAKSCLRDLFTAIAYLHSIGIIHRDIKPSNVLLRSPSGPAFLSDFGIAWSADDPASEPASEKITDVGTTHYRPPELLFGNKSYTQSLDLWAAGCVVAEVVGLQGATLFDSGELGSELALIQSIFKSLGTPDLTVWPEAEKFPDWGKMQFYEYPAKPWTELLPHANEEARDLVSGLVNYESGWRLTAAEALKHPYFKDVEVSSSADCDMVGAVYSPDG</sequence>
<evidence type="ECO:0000259" key="7">
    <source>
        <dbReference type="PROSITE" id="PS50011"/>
    </source>
</evidence>